<keyword evidence="4" id="KW-1185">Reference proteome</keyword>
<protein>
    <recommendedName>
        <fullName evidence="2">Outer membrane protein beta-barrel domain-containing protein</fullName>
    </recommendedName>
</protein>
<accession>A0ABP9D436</accession>
<dbReference type="RefSeq" id="WP_345369662.1">
    <property type="nucleotide sequence ID" value="NZ_BAABJX010000017.1"/>
</dbReference>
<name>A0ABP9D436_9BACT</name>
<proteinExistence type="predicted"/>
<organism evidence="3 4">
    <name type="scientific">Algivirga pacifica</name>
    <dbReference type="NCBI Taxonomy" id="1162670"/>
    <lineage>
        <taxon>Bacteria</taxon>
        <taxon>Pseudomonadati</taxon>
        <taxon>Bacteroidota</taxon>
        <taxon>Cytophagia</taxon>
        <taxon>Cytophagales</taxon>
        <taxon>Flammeovirgaceae</taxon>
        <taxon>Algivirga</taxon>
    </lineage>
</organism>
<sequence length="213" mass="24245">MRFIAIVTLFLLFFSSKALPLNAQQTSALDKRSQPVFGLLAGSSYSHIRYEIDLRNIMPSTGYYVGLSLTTYPFKKLNRLTLLGELGVVRKGYKQELGQRYDFNFNYLTLPILLEYDLIKSISLQGGVAGNKLISTSVEQGTLTYNNYDLDLIGGVNFFKNRKINVFTRVVYGVYSVLDYYEIDPLGNFTSEIRDIKHFNIIAGLKLNFNDNQ</sequence>
<comment type="caution">
    <text evidence="3">The sequence shown here is derived from an EMBL/GenBank/DDBJ whole genome shotgun (WGS) entry which is preliminary data.</text>
</comment>
<dbReference type="EMBL" id="BAABJX010000017">
    <property type="protein sequence ID" value="GAA4826963.1"/>
    <property type="molecule type" value="Genomic_DNA"/>
</dbReference>
<reference evidence="4" key="1">
    <citation type="journal article" date="2019" name="Int. J. Syst. Evol. Microbiol.">
        <title>The Global Catalogue of Microorganisms (GCM) 10K type strain sequencing project: providing services to taxonomists for standard genome sequencing and annotation.</title>
        <authorList>
            <consortium name="The Broad Institute Genomics Platform"/>
            <consortium name="The Broad Institute Genome Sequencing Center for Infectious Disease"/>
            <person name="Wu L."/>
            <person name="Ma J."/>
        </authorList>
    </citation>
    <scope>NUCLEOTIDE SEQUENCE [LARGE SCALE GENOMIC DNA]</scope>
    <source>
        <strain evidence="4">JCM 18326</strain>
    </source>
</reference>
<feature type="chain" id="PRO_5047477338" description="Outer membrane protein beta-barrel domain-containing protein" evidence="1">
    <location>
        <begin position="24"/>
        <end position="213"/>
    </location>
</feature>
<evidence type="ECO:0000313" key="4">
    <source>
        <dbReference type="Proteomes" id="UP001500298"/>
    </source>
</evidence>
<keyword evidence="1" id="KW-0732">Signal</keyword>
<dbReference type="InterPro" id="IPR025665">
    <property type="entry name" value="Beta-barrel_OMP_2"/>
</dbReference>
<dbReference type="Proteomes" id="UP001500298">
    <property type="component" value="Unassembled WGS sequence"/>
</dbReference>
<evidence type="ECO:0000256" key="1">
    <source>
        <dbReference type="SAM" id="SignalP"/>
    </source>
</evidence>
<feature type="domain" description="Outer membrane protein beta-barrel" evidence="2">
    <location>
        <begin position="37"/>
        <end position="177"/>
    </location>
</feature>
<evidence type="ECO:0000313" key="3">
    <source>
        <dbReference type="EMBL" id="GAA4826963.1"/>
    </source>
</evidence>
<dbReference type="Pfam" id="PF13568">
    <property type="entry name" value="OMP_b-brl_2"/>
    <property type="match status" value="1"/>
</dbReference>
<evidence type="ECO:0000259" key="2">
    <source>
        <dbReference type="Pfam" id="PF13568"/>
    </source>
</evidence>
<gene>
    <name evidence="3" type="ORF">GCM10023331_09620</name>
</gene>
<feature type="signal peptide" evidence="1">
    <location>
        <begin position="1"/>
        <end position="23"/>
    </location>
</feature>